<dbReference type="PROSITE" id="PS00397">
    <property type="entry name" value="RECOMBINASES_1"/>
    <property type="match status" value="1"/>
</dbReference>
<keyword evidence="2" id="KW-0238">DNA-binding</keyword>
<proteinExistence type="predicted"/>
<evidence type="ECO:0000259" key="5">
    <source>
        <dbReference type="PROSITE" id="PS51736"/>
    </source>
</evidence>
<comment type="caution">
    <text evidence="6">The sequence shown here is derived from an EMBL/GenBank/DDBJ whole genome shotgun (WGS) entry which is preliminary data.</text>
</comment>
<dbReference type="InterPro" id="IPR050639">
    <property type="entry name" value="SSR_resolvase"/>
</dbReference>
<evidence type="ECO:0000256" key="4">
    <source>
        <dbReference type="PROSITE-ProRule" id="PRU10137"/>
    </source>
</evidence>
<protein>
    <submittedName>
        <fullName evidence="6">Recombinase family protein</fullName>
    </submittedName>
</protein>
<dbReference type="Gene3D" id="3.40.50.1390">
    <property type="entry name" value="Resolvase, N-terminal catalytic domain"/>
    <property type="match status" value="1"/>
</dbReference>
<dbReference type="RefSeq" id="WP_169522636.1">
    <property type="nucleotide sequence ID" value="NZ_JAAMPT010000193.1"/>
</dbReference>
<evidence type="ECO:0000313" key="7">
    <source>
        <dbReference type="Proteomes" id="UP000767947"/>
    </source>
</evidence>
<accession>A0ABX1QQI7</accession>
<dbReference type="InterPro" id="IPR006119">
    <property type="entry name" value="Resolv_N"/>
</dbReference>
<dbReference type="InterPro" id="IPR036162">
    <property type="entry name" value="Resolvase-like_N_sf"/>
</dbReference>
<keyword evidence="3" id="KW-0233">DNA recombination</keyword>
<dbReference type="Proteomes" id="UP000767947">
    <property type="component" value="Unassembled WGS sequence"/>
</dbReference>
<reference evidence="6 7" key="1">
    <citation type="submission" date="2020-02" db="EMBL/GenBank/DDBJ databases">
        <title>Flavobacterium sp. genome.</title>
        <authorList>
            <person name="Jung H.S."/>
            <person name="Baek J.H."/>
            <person name="Jeon C.O."/>
        </authorList>
    </citation>
    <scope>NUCLEOTIDE SEQUENCE [LARGE SCALE GENOMIC DNA]</scope>
    <source>
        <strain evidence="6 7">SE-s27</strain>
    </source>
</reference>
<dbReference type="SMART" id="SM00857">
    <property type="entry name" value="Resolvase"/>
    <property type="match status" value="1"/>
</dbReference>
<dbReference type="PANTHER" id="PTHR30461:SF19">
    <property type="entry name" value="SITE-SPECIFIC RECOMBINASE RESOLVASE FAMILY"/>
    <property type="match status" value="1"/>
</dbReference>
<dbReference type="PANTHER" id="PTHR30461">
    <property type="entry name" value="DNA-INVERTASE FROM LAMBDOID PROPHAGE"/>
    <property type="match status" value="1"/>
</dbReference>
<dbReference type="Pfam" id="PF00239">
    <property type="entry name" value="Resolvase"/>
    <property type="match status" value="1"/>
</dbReference>
<keyword evidence="7" id="KW-1185">Reference proteome</keyword>
<dbReference type="PROSITE" id="PS51736">
    <property type="entry name" value="RECOMBINASES_3"/>
    <property type="match status" value="1"/>
</dbReference>
<feature type="domain" description="Resolvase/invertase-type recombinase catalytic" evidence="5">
    <location>
        <begin position="2"/>
        <end position="151"/>
    </location>
</feature>
<dbReference type="CDD" id="cd03768">
    <property type="entry name" value="SR_ResInv"/>
    <property type="match status" value="1"/>
</dbReference>
<organism evidence="6 7">
    <name type="scientific">Flavobacterium solisilvae</name>
    <dbReference type="NCBI Taxonomy" id="1852019"/>
    <lineage>
        <taxon>Bacteria</taxon>
        <taxon>Pseudomonadati</taxon>
        <taxon>Bacteroidota</taxon>
        <taxon>Flavobacteriia</taxon>
        <taxon>Flavobacteriales</taxon>
        <taxon>Flavobacteriaceae</taxon>
        <taxon>Flavobacterium</taxon>
    </lineage>
</organism>
<evidence type="ECO:0000256" key="1">
    <source>
        <dbReference type="ARBA" id="ARBA00022908"/>
    </source>
</evidence>
<dbReference type="SUPFAM" id="SSF53041">
    <property type="entry name" value="Resolvase-like"/>
    <property type="match status" value="1"/>
</dbReference>
<name>A0ABX1QQI7_9FLAO</name>
<evidence type="ECO:0000313" key="6">
    <source>
        <dbReference type="EMBL" id="NMH24086.1"/>
    </source>
</evidence>
<evidence type="ECO:0000256" key="2">
    <source>
        <dbReference type="ARBA" id="ARBA00023125"/>
    </source>
</evidence>
<feature type="active site" description="O-(5'-phospho-DNA)-serine intermediate" evidence="4">
    <location>
        <position position="10"/>
    </location>
</feature>
<evidence type="ECO:0000256" key="3">
    <source>
        <dbReference type="ARBA" id="ARBA00023172"/>
    </source>
</evidence>
<gene>
    <name evidence="6" type="ORF">G6042_02245</name>
</gene>
<dbReference type="EMBL" id="JAAMPT010000193">
    <property type="protein sequence ID" value="NMH24086.1"/>
    <property type="molecule type" value="Genomic_DNA"/>
</dbReference>
<sequence length="207" mass="24106">MKVVIYARVSTSNQDYKRQTEELIEFSKKNNYDVVNIFEEKISGGKTNEERPQLMKMVDFIKTNKIDKVLCWELSRLGRNTIEVLKTIQLLNENCISLYIKNHNIETLNEKCEVNPMSQFLIQILTSVSEMEKTQIRQRIKSGYDSFRKNGGKVGRKDGFKKNEETLLTEHKDIVKLLKQGMSVRKTMKLTDKSSGTVQKIKKMLPH</sequence>
<keyword evidence="1" id="KW-0229">DNA integration</keyword>
<dbReference type="InterPro" id="IPR006118">
    <property type="entry name" value="Recombinase_CS"/>
</dbReference>